<dbReference type="GO" id="GO:0004106">
    <property type="term" value="F:chorismate mutase activity"/>
    <property type="evidence" value="ECO:0007669"/>
    <property type="project" value="UniProtKB-UniRule"/>
</dbReference>
<dbReference type="SUPFAM" id="SSF55298">
    <property type="entry name" value="YjgF-like"/>
    <property type="match status" value="1"/>
</dbReference>
<dbReference type="RefSeq" id="WP_089760205.1">
    <property type="nucleotide sequence ID" value="NZ_FNGO01000011.1"/>
</dbReference>
<dbReference type="GO" id="GO:0008652">
    <property type="term" value="P:amino acid biosynthetic process"/>
    <property type="evidence" value="ECO:0007669"/>
    <property type="project" value="UniProtKB-UniRule"/>
</dbReference>
<sequence>MFAIRTAITIEEDNEDEIRKAVKKMTDELFNKNRIEFEEIVSIIFSSTADISSLYPAQAFRELGYEGIPLFSCQEPEIEDGMEKCIRALFHVESARIEQQDIKHIYLRRARELRPDLVD</sequence>
<evidence type="ECO:0000256" key="1">
    <source>
        <dbReference type="NCBIfam" id="TIGR01796"/>
    </source>
</evidence>
<evidence type="ECO:0000313" key="5">
    <source>
        <dbReference type="Proteomes" id="UP000199476"/>
    </source>
</evidence>
<comment type="catalytic activity">
    <reaction evidence="3">
        <text>chorismate = prephenate</text>
        <dbReference type="Rhea" id="RHEA:13897"/>
        <dbReference type="ChEBI" id="CHEBI:29748"/>
        <dbReference type="ChEBI" id="CHEBI:29934"/>
        <dbReference type="EC" id="5.4.99.5"/>
    </reaction>
</comment>
<keyword evidence="2 3" id="KW-0028">Amino-acid biosynthesis</keyword>
<feature type="binding site" evidence="2">
    <location>
        <position position="5"/>
    </location>
    <ligand>
        <name>prephenate</name>
        <dbReference type="ChEBI" id="CHEBI:29934"/>
    </ligand>
</feature>
<evidence type="ECO:0000313" key="4">
    <source>
        <dbReference type="EMBL" id="SDL89955.1"/>
    </source>
</evidence>
<proteinExistence type="predicted"/>
<dbReference type="UniPathway" id="UPA00120">
    <property type="reaction ID" value="UER00203"/>
</dbReference>
<dbReference type="CDD" id="cd02185">
    <property type="entry name" value="AroH"/>
    <property type="match status" value="1"/>
</dbReference>
<feature type="binding site" evidence="2">
    <location>
        <position position="106"/>
    </location>
    <ligand>
        <name>prephenate</name>
        <dbReference type="ChEBI" id="CHEBI:29934"/>
    </ligand>
</feature>
<dbReference type="OrthoDB" id="9802232at2"/>
<keyword evidence="5" id="KW-1185">Reference proteome</keyword>
<dbReference type="GO" id="GO:0046417">
    <property type="term" value="P:chorismate metabolic process"/>
    <property type="evidence" value="ECO:0007669"/>
    <property type="project" value="TreeGrafter"/>
</dbReference>
<dbReference type="InterPro" id="IPR008243">
    <property type="entry name" value="Chorismate_mutase_AroH"/>
</dbReference>
<evidence type="ECO:0000256" key="3">
    <source>
        <dbReference type="PROSITE-ProRule" id="PRU00514"/>
    </source>
</evidence>
<keyword evidence="2 3" id="KW-0057">Aromatic amino acid biosynthesis</keyword>
<dbReference type="PROSITE" id="PS51167">
    <property type="entry name" value="CHORISMATE_MUT_1"/>
    <property type="match status" value="1"/>
</dbReference>
<name>A0A1G9NVE9_9FIRM</name>
<dbReference type="PANTHER" id="PTHR21164">
    <property type="entry name" value="CHORISMATE MUTASE"/>
    <property type="match status" value="1"/>
</dbReference>
<evidence type="ECO:0000256" key="2">
    <source>
        <dbReference type="PIRSR" id="PIRSR005965-1"/>
    </source>
</evidence>
<dbReference type="Gene3D" id="3.30.1330.40">
    <property type="entry name" value="RutC-like"/>
    <property type="match status" value="1"/>
</dbReference>
<dbReference type="STRING" id="321763.SAMN04488692_11129"/>
<dbReference type="EC" id="5.4.99.5" evidence="1 3"/>
<dbReference type="GO" id="GO:0009073">
    <property type="term" value="P:aromatic amino acid family biosynthetic process"/>
    <property type="evidence" value="ECO:0007669"/>
    <property type="project" value="UniProtKB-UniRule"/>
</dbReference>
<accession>A0A1G9NVE9</accession>
<feature type="binding site" evidence="2">
    <location>
        <position position="87"/>
    </location>
    <ligand>
        <name>prephenate</name>
        <dbReference type="ChEBI" id="CHEBI:29934"/>
    </ligand>
</feature>
<protein>
    <recommendedName>
        <fullName evidence="1 3">chorismate mutase</fullName>
        <ecNumber evidence="1 3">5.4.99.5</ecNumber>
    </recommendedName>
</protein>
<organism evidence="4 5">
    <name type="scientific">Halarsenatibacter silvermanii</name>
    <dbReference type="NCBI Taxonomy" id="321763"/>
    <lineage>
        <taxon>Bacteria</taxon>
        <taxon>Bacillati</taxon>
        <taxon>Bacillota</taxon>
        <taxon>Clostridia</taxon>
        <taxon>Halanaerobiales</taxon>
        <taxon>Halarsenatibacteraceae</taxon>
        <taxon>Halarsenatibacter</taxon>
    </lineage>
</organism>
<dbReference type="Pfam" id="PF07736">
    <property type="entry name" value="CM_1"/>
    <property type="match status" value="1"/>
</dbReference>
<dbReference type="EMBL" id="FNGO01000011">
    <property type="protein sequence ID" value="SDL89955.1"/>
    <property type="molecule type" value="Genomic_DNA"/>
</dbReference>
<gene>
    <name evidence="4" type="ORF">SAMN04488692_11129</name>
</gene>
<dbReference type="PANTHER" id="PTHR21164:SF0">
    <property type="entry name" value="CHORISMATE MUTASE AROH"/>
    <property type="match status" value="1"/>
</dbReference>
<keyword evidence="3" id="KW-0413">Isomerase</keyword>
<dbReference type="PIRSF" id="PIRSF005965">
    <property type="entry name" value="Chor_mut_AroH"/>
    <property type="match status" value="1"/>
</dbReference>
<dbReference type="InterPro" id="IPR035959">
    <property type="entry name" value="RutC-like_sf"/>
</dbReference>
<reference evidence="4 5" key="1">
    <citation type="submission" date="2016-10" db="EMBL/GenBank/DDBJ databases">
        <authorList>
            <person name="de Groot N.N."/>
        </authorList>
    </citation>
    <scope>NUCLEOTIDE SEQUENCE [LARGE SCALE GENOMIC DNA]</scope>
    <source>
        <strain evidence="4 5">SLAS-1</strain>
    </source>
</reference>
<dbReference type="NCBIfam" id="TIGR01796">
    <property type="entry name" value="CM_mono_aroH"/>
    <property type="match status" value="1"/>
</dbReference>
<dbReference type="Proteomes" id="UP000199476">
    <property type="component" value="Unassembled WGS sequence"/>
</dbReference>
<dbReference type="AlphaFoldDB" id="A0A1G9NVE9"/>